<dbReference type="OrthoDB" id="3846744at2"/>
<protein>
    <recommendedName>
        <fullName evidence="3">GNAT family N-acetyltransferase</fullName>
    </recommendedName>
</protein>
<dbReference type="RefSeq" id="WP_136896815.1">
    <property type="nucleotide sequence ID" value="NZ_SWJE01000010.1"/>
</dbReference>
<gene>
    <name evidence="1" type="ORF">FAZ69_20065</name>
</gene>
<proteinExistence type="predicted"/>
<dbReference type="Proteomes" id="UP000305539">
    <property type="component" value="Unassembled WGS sequence"/>
</dbReference>
<dbReference type="EMBL" id="SWJE01000010">
    <property type="protein sequence ID" value="TKC86922.1"/>
    <property type="molecule type" value="Genomic_DNA"/>
</dbReference>
<dbReference type="AlphaFoldDB" id="A0A4U1I1A4"/>
<evidence type="ECO:0000313" key="2">
    <source>
        <dbReference type="Proteomes" id="UP000305539"/>
    </source>
</evidence>
<dbReference type="Gene3D" id="3.40.630.30">
    <property type="match status" value="1"/>
</dbReference>
<evidence type="ECO:0008006" key="3">
    <source>
        <dbReference type="Google" id="ProtNLM"/>
    </source>
</evidence>
<keyword evidence="2" id="KW-1185">Reference proteome</keyword>
<name>A0A4U1I1A4_9BURK</name>
<sequence>MNSVNVSRARLYHKCSLYGCDLVIREAEPGDASAISALFDKTYRGEYFVSDTTVEAIRRDIETPHRCFWLIALLEGEAAPIGCLLARIDAQHRLAKLANAVVLMSVAMRVIRRARKQKLIEEADNINPSMSEKSSIADLMVQLATDHITRVNGVVDVVYAMTRTANAAPGRLGKTIGFKQAGVLPNAIRIQDFEHLNLEVMVTPRALETRRRCTRVFSRLAPMYALVAQSFGLEIPQVVECVKPPLTSPLSMSEIQDAAKIAQKYAERQRTGHLKLNFSLFLFPNLLLSCESVGAEIFVYHNSRSGQAIIVDYWFDNANACTVLQAAARLLDRLGATYIEMLISAHDCALQQQAYTARYLPTAYFPAASLAHDGSREDYFVFSRTFRLIDFSQSAISEENRRFLKEYMKAYQALYVPLGAMEGAA</sequence>
<dbReference type="InterPro" id="IPR016181">
    <property type="entry name" value="Acyl_CoA_acyltransferase"/>
</dbReference>
<organism evidence="1 2">
    <name type="scientific">Trinickia terrae</name>
    <dbReference type="NCBI Taxonomy" id="2571161"/>
    <lineage>
        <taxon>Bacteria</taxon>
        <taxon>Pseudomonadati</taxon>
        <taxon>Pseudomonadota</taxon>
        <taxon>Betaproteobacteria</taxon>
        <taxon>Burkholderiales</taxon>
        <taxon>Burkholderiaceae</taxon>
        <taxon>Trinickia</taxon>
    </lineage>
</organism>
<evidence type="ECO:0000313" key="1">
    <source>
        <dbReference type="EMBL" id="TKC86922.1"/>
    </source>
</evidence>
<dbReference type="SUPFAM" id="SSF55729">
    <property type="entry name" value="Acyl-CoA N-acyltransferases (Nat)"/>
    <property type="match status" value="1"/>
</dbReference>
<accession>A0A4U1I1A4</accession>
<reference evidence="1 2" key="1">
    <citation type="submission" date="2019-04" db="EMBL/GenBank/DDBJ databases">
        <title>Trinickia sp. 7GSK02, isolated from subtropical forest soil.</title>
        <authorList>
            <person name="Gao Z.-H."/>
            <person name="Qiu L.-H."/>
        </authorList>
    </citation>
    <scope>NUCLEOTIDE SEQUENCE [LARGE SCALE GENOMIC DNA]</scope>
    <source>
        <strain evidence="1 2">7GSK02</strain>
    </source>
</reference>
<comment type="caution">
    <text evidence="1">The sequence shown here is derived from an EMBL/GenBank/DDBJ whole genome shotgun (WGS) entry which is preliminary data.</text>
</comment>